<comment type="subcellular location">
    <subcellularLocation>
        <location evidence="1">Nucleus</location>
    </subcellularLocation>
</comment>
<dbReference type="Proteomes" id="UP001187682">
    <property type="component" value="Unassembled WGS sequence"/>
</dbReference>
<reference evidence="4" key="1">
    <citation type="submission" date="2018-03" db="EMBL/GenBank/DDBJ databases">
        <authorList>
            <person name="Guldener U."/>
        </authorList>
    </citation>
    <scope>NUCLEOTIDE SEQUENCE</scope>
</reference>
<keyword evidence="2" id="KW-0539">Nucleus</keyword>
<dbReference type="GO" id="GO:0045944">
    <property type="term" value="P:positive regulation of transcription by RNA polymerase II"/>
    <property type="evidence" value="ECO:0007669"/>
    <property type="project" value="TreeGrafter"/>
</dbReference>
<dbReference type="PANTHER" id="PTHR37534">
    <property type="entry name" value="TRANSCRIPTIONAL ACTIVATOR PROTEIN UGA3"/>
    <property type="match status" value="1"/>
</dbReference>
<dbReference type="GO" id="GO:0000976">
    <property type="term" value="F:transcription cis-regulatory region binding"/>
    <property type="evidence" value="ECO:0007669"/>
    <property type="project" value="TreeGrafter"/>
</dbReference>
<comment type="caution">
    <text evidence="4">The sequence shown here is derived from an EMBL/GenBank/DDBJ whole genome shotgun (WGS) entry which is preliminary data.</text>
</comment>
<accession>A0AAE8MUT4</accession>
<keyword evidence="5" id="KW-1185">Reference proteome</keyword>
<dbReference type="AlphaFoldDB" id="A0AAE8MUT4"/>
<proteinExistence type="predicted"/>
<feature type="region of interest" description="Disordered" evidence="3">
    <location>
        <begin position="127"/>
        <end position="154"/>
    </location>
</feature>
<dbReference type="GO" id="GO:0005634">
    <property type="term" value="C:nucleus"/>
    <property type="evidence" value="ECO:0007669"/>
    <property type="project" value="UniProtKB-SubCell"/>
</dbReference>
<dbReference type="EMBL" id="ONZQ02000004">
    <property type="protein sequence ID" value="SPO01040.1"/>
    <property type="molecule type" value="Genomic_DNA"/>
</dbReference>
<evidence type="ECO:0000256" key="3">
    <source>
        <dbReference type="SAM" id="MobiDB-lite"/>
    </source>
</evidence>
<evidence type="ECO:0000256" key="1">
    <source>
        <dbReference type="ARBA" id="ARBA00004123"/>
    </source>
</evidence>
<organism evidence="4 5">
    <name type="scientific">Cephalotrichum gorgonifer</name>
    <dbReference type="NCBI Taxonomy" id="2041049"/>
    <lineage>
        <taxon>Eukaryota</taxon>
        <taxon>Fungi</taxon>
        <taxon>Dikarya</taxon>
        <taxon>Ascomycota</taxon>
        <taxon>Pezizomycotina</taxon>
        <taxon>Sordariomycetes</taxon>
        <taxon>Hypocreomycetidae</taxon>
        <taxon>Microascales</taxon>
        <taxon>Microascaceae</taxon>
        <taxon>Cephalotrichum</taxon>
    </lineage>
</organism>
<dbReference type="Pfam" id="PF11951">
    <property type="entry name" value="Fungal_trans_2"/>
    <property type="match status" value="1"/>
</dbReference>
<dbReference type="PANTHER" id="PTHR37534:SF49">
    <property type="entry name" value="LYSINE BIOSYNTHESIS REGULATORY PROTEIN LYS14"/>
    <property type="match status" value="1"/>
</dbReference>
<protein>
    <recommendedName>
        <fullName evidence="6">Zn(2)-C6 fungal-type domain-containing protein</fullName>
    </recommendedName>
</protein>
<evidence type="ECO:0000313" key="4">
    <source>
        <dbReference type="EMBL" id="SPO01040.1"/>
    </source>
</evidence>
<feature type="compositionally biased region" description="Low complexity" evidence="3">
    <location>
        <begin position="138"/>
        <end position="147"/>
    </location>
</feature>
<evidence type="ECO:0000256" key="2">
    <source>
        <dbReference type="ARBA" id="ARBA00023242"/>
    </source>
</evidence>
<dbReference type="GO" id="GO:0003700">
    <property type="term" value="F:DNA-binding transcription factor activity"/>
    <property type="evidence" value="ECO:0007669"/>
    <property type="project" value="TreeGrafter"/>
</dbReference>
<evidence type="ECO:0000313" key="5">
    <source>
        <dbReference type="Proteomes" id="UP001187682"/>
    </source>
</evidence>
<evidence type="ECO:0008006" key="6">
    <source>
        <dbReference type="Google" id="ProtNLM"/>
    </source>
</evidence>
<gene>
    <name evidence="4" type="ORF">DNG_03788</name>
</gene>
<dbReference type="InterPro" id="IPR021858">
    <property type="entry name" value="Fun_TF"/>
</dbReference>
<name>A0AAE8MUT4_9PEZI</name>
<sequence length="566" mass="63475">MVDSIESKKGDDGAAVQLFYQGDMGMTPLRVLGVLVGSSCDACKQMRYSERRIWRVMHPQEKGIGQQKPVCRPCQTLGLECGYDRTLKWQSVKSYDSALPPLRNVEGWMFLHISALHFDDTASSLQLLPDTDSDDSESSPSDGGTSEELSLSPLGATNFNPSTHGFGVITPCLSQLYLNPEESHLWSYFHQRIAPACVLDPALNPYQDVILRIAASTGNMSPLFRSIMAISSSQLYILGNQDYYSSSWGYRHQALRALRLETARMERDILDQASEAQILATVMALVFLDILSDCSASWVVHASFARSLIYKLRCGYQNLNPDIEALLNFVGGYIIVHEVYAHTAWDAAVTDVSGGPVTIMCDDSNLQTLTGCSTEFIQILADINTLVSDYSRYSSLDLVDPGELSNLEHRRHHLEMQLHARAPTYPIDEPGADVPHSALMIEAKRLTGLLHLYSRADHLGPRDACISDLSSRILALIRRLPARSNTILWPLFMVATLGMGPDRDADRAFVLETLDSLQRERQMRYIKKARRIIVEVWKIRDLREPETRMGWNILRQVGKLERISLL</sequence>